<sequence length="132" mass="14519">MAPEHEDWAGRRHELALLENITFYIRDLSEGAHCRHLGRALELRLQAELREPLSRCLDATADVLRAWEEGEIISANLDSANDDLAAFTSAVTDSRDTDSAALTPVAAVALDVQRLLAALRHRLCPAGTNHPD</sequence>
<evidence type="ECO:0000313" key="2">
    <source>
        <dbReference type="Proteomes" id="UP000237061"/>
    </source>
</evidence>
<organism evidence="1 2">
    <name type="scientific">Arthrobacter glacialis</name>
    <dbReference type="NCBI Taxonomy" id="1664"/>
    <lineage>
        <taxon>Bacteria</taxon>
        <taxon>Bacillati</taxon>
        <taxon>Actinomycetota</taxon>
        <taxon>Actinomycetes</taxon>
        <taxon>Micrococcales</taxon>
        <taxon>Micrococcaceae</taxon>
        <taxon>Arthrobacter</taxon>
    </lineage>
</organism>
<dbReference type="RefSeq" id="WP_103466887.1">
    <property type="nucleotide sequence ID" value="NZ_PPXC01000014.1"/>
</dbReference>
<evidence type="ECO:0000313" key="1">
    <source>
        <dbReference type="EMBL" id="POH72431.1"/>
    </source>
</evidence>
<dbReference type="AlphaFoldDB" id="A0A2S3ZT52"/>
<keyword evidence="2" id="KW-1185">Reference proteome</keyword>
<accession>A0A2S3ZT52</accession>
<name>A0A2S3ZT52_ARTGL</name>
<reference evidence="1 2" key="1">
    <citation type="submission" date="2018-01" db="EMBL/GenBank/DDBJ databases">
        <title>Arthrobacter sp. nov., from glaciers in China.</title>
        <authorList>
            <person name="Liu Q."/>
            <person name="Xin Y.-H."/>
        </authorList>
    </citation>
    <scope>NUCLEOTIDE SEQUENCE [LARGE SCALE GENOMIC DNA]</scope>
    <source>
        <strain evidence="1 2">HLT2-12-2</strain>
    </source>
</reference>
<proteinExistence type="predicted"/>
<dbReference type="EMBL" id="PPXC01000014">
    <property type="protein sequence ID" value="POH72431.1"/>
    <property type="molecule type" value="Genomic_DNA"/>
</dbReference>
<dbReference type="Proteomes" id="UP000237061">
    <property type="component" value="Unassembled WGS sequence"/>
</dbReference>
<gene>
    <name evidence="1" type="ORF">CVS27_16255</name>
</gene>
<protein>
    <submittedName>
        <fullName evidence="1">Uncharacterized protein</fullName>
    </submittedName>
</protein>
<comment type="caution">
    <text evidence="1">The sequence shown here is derived from an EMBL/GenBank/DDBJ whole genome shotgun (WGS) entry which is preliminary data.</text>
</comment>